<evidence type="ECO:0000256" key="4">
    <source>
        <dbReference type="ARBA" id="ARBA00022840"/>
    </source>
</evidence>
<dbReference type="Pfam" id="PF00069">
    <property type="entry name" value="Pkinase"/>
    <property type="match status" value="1"/>
</dbReference>
<dbReference type="RefSeq" id="WP_394824560.1">
    <property type="nucleotide sequence ID" value="NZ_CP089984.1"/>
</dbReference>
<dbReference type="CDD" id="cd14014">
    <property type="entry name" value="STKc_PknB_like"/>
    <property type="match status" value="1"/>
</dbReference>
<dbReference type="PANTHER" id="PTHR43289:SF6">
    <property type="entry name" value="SERINE_THREONINE-PROTEIN KINASE NEKL-3"/>
    <property type="match status" value="1"/>
</dbReference>
<dbReference type="SUPFAM" id="SSF48452">
    <property type="entry name" value="TPR-like"/>
    <property type="match status" value="1"/>
</dbReference>
<accession>A0ABZ2M0S4</accession>
<gene>
    <name evidence="6" type="ORF">LZC94_44840</name>
</gene>
<keyword evidence="6" id="KW-0723">Serine/threonine-protein kinase</keyword>
<dbReference type="Gene3D" id="1.25.40.10">
    <property type="entry name" value="Tetratricopeptide repeat domain"/>
    <property type="match status" value="2"/>
</dbReference>
<protein>
    <submittedName>
        <fullName evidence="6">Serine/threonine protein kinase</fullName>
    </submittedName>
</protein>
<keyword evidence="3 6" id="KW-0418">Kinase</keyword>
<keyword evidence="7" id="KW-1185">Reference proteome</keyword>
<dbReference type="Gene3D" id="3.30.200.20">
    <property type="entry name" value="Phosphorylase Kinase, domain 1"/>
    <property type="match status" value="1"/>
</dbReference>
<dbReference type="Gene3D" id="1.10.510.10">
    <property type="entry name" value="Transferase(Phosphotransferase) domain 1"/>
    <property type="match status" value="1"/>
</dbReference>
<sequence>MTIPKVEDAAPSGSRKARARWRWDELGALPTAAERELFADRFRIEREAGIGATGVVYRALDERTGAAVALKILRGADEERFRVEARALEELSHPAIVGYVAHGISRDGEPYLAMHWVEGESLRDRLERGPLDVAETIALGRRLAQALGAAHAMGLVHRDVQPRNVLLPDKRAAKALLVDFGIARFLSATRLAGRERALGTPGYMAPEQARAREDIDGRADLFALGCVLFRCLTNREAFEGPDAFTVIAKLVLHDPPRVSELGVDVPPALDALVARLLNKDRDGRPESATVVEAELALAARDFEWRPGGVRGRARHGSIRWPRLALAGAALSFAALVSGTEAPRAAGEAARTDASNATAAKVGPSAPPVVVTDVPLSPACRADAAASYREGLQAMREATWERAHRAFERAVERDPGCPEVAVRLTMTAEWYWPIIRQREHLRRALGLRGAMRERERILLDMMTALVASDVPDRAAAARVVNEGLPRFPNDAEMNYVAAAANLANASDSAEAVRSLTLAQRATELDPLYADAWQMQGRILALLGRTGDLLSALDRCIQVAPGAGDCLRDRIVVLRQRGQCREAVAEARRWIARDPTTALAYRHLAASLAAEGAPRDTILEALSLRWNQHAPEERAVASLHDRVKLAVWTGDFAEALRLIDQLEQSVAGATNSEPHVRAALMRVETLTELGRGAEAARIAERVLQQRDVWTNSHVSFDRHESGADYYEPVMLASALGRGRITTATWNEASDTWERAAQMTPFERWALRWGSAAGGGIDVHHAVRLAPAADSAKMEPFGYAAAHIGLIEAYEGRLYLEARDPARALAPLQSAAQSCQGLEQPFLHARTHLWLGLAKERTGNPRGACDAYRVVLERWGTPRGSAPDATSVTWREAAARSRALGCPSEGRPAE</sequence>
<dbReference type="InterPro" id="IPR000719">
    <property type="entry name" value="Prot_kinase_dom"/>
</dbReference>
<organism evidence="6 7">
    <name type="scientific">Pendulispora albinea</name>
    <dbReference type="NCBI Taxonomy" id="2741071"/>
    <lineage>
        <taxon>Bacteria</taxon>
        <taxon>Pseudomonadati</taxon>
        <taxon>Myxococcota</taxon>
        <taxon>Myxococcia</taxon>
        <taxon>Myxococcales</taxon>
        <taxon>Sorangiineae</taxon>
        <taxon>Pendulisporaceae</taxon>
        <taxon>Pendulispora</taxon>
    </lineage>
</organism>
<name>A0ABZ2M0S4_9BACT</name>
<reference evidence="6 7" key="1">
    <citation type="submission" date="2021-12" db="EMBL/GenBank/DDBJ databases">
        <title>Discovery of the Pendulisporaceae a myxobacterial family with distinct sporulation behavior and unique specialized metabolism.</title>
        <authorList>
            <person name="Garcia R."/>
            <person name="Popoff A."/>
            <person name="Bader C.D."/>
            <person name="Loehr J."/>
            <person name="Walesch S."/>
            <person name="Walt C."/>
            <person name="Boldt J."/>
            <person name="Bunk B."/>
            <person name="Haeckl F.J.F.P.J."/>
            <person name="Gunesch A.P."/>
            <person name="Birkelbach J."/>
            <person name="Nuebel U."/>
            <person name="Pietschmann T."/>
            <person name="Bach T."/>
            <person name="Mueller R."/>
        </authorList>
    </citation>
    <scope>NUCLEOTIDE SEQUENCE [LARGE SCALE GENOMIC DNA]</scope>
    <source>
        <strain evidence="6 7">MSr11954</strain>
    </source>
</reference>
<evidence type="ECO:0000256" key="3">
    <source>
        <dbReference type="ARBA" id="ARBA00022777"/>
    </source>
</evidence>
<evidence type="ECO:0000313" key="7">
    <source>
        <dbReference type="Proteomes" id="UP001370348"/>
    </source>
</evidence>
<evidence type="ECO:0000256" key="2">
    <source>
        <dbReference type="ARBA" id="ARBA00022741"/>
    </source>
</evidence>
<evidence type="ECO:0000259" key="5">
    <source>
        <dbReference type="PROSITE" id="PS50011"/>
    </source>
</evidence>
<feature type="domain" description="Protein kinase" evidence="5">
    <location>
        <begin position="42"/>
        <end position="297"/>
    </location>
</feature>
<keyword evidence="1" id="KW-0808">Transferase</keyword>
<dbReference type="InterPro" id="IPR011990">
    <property type="entry name" value="TPR-like_helical_dom_sf"/>
</dbReference>
<dbReference type="PANTHER" id="PTHR43289">
    <property type="entry name" value="MITOGEN-ACTIVATED PROTEIN KINASE KINASE KINASE 20-RELATED"/>
    <property type="match status" value="1"/>
</dbReference>
<evidence type="ECO:0000313" key="6">
    <source>
        <dbReference type="EMBL" id="WXB14936.1"/>
    </source>
</evidence>
<dbReference type="InterPro" id="IPR011009">
    <property type="entry name" value="Kinase-like_dom_sf"/>
</dbReference>
<dbReference type="PROSITE" id="PS50011">
    <property type="entry name" value="PROTEIN_KINASE_DOM"/>
    <property type="match status" value="1"/>
</dbReference>
<evidence type="ECO:0000256" key="1">
    <source>
        <dbReference type="ARBA" id="ARBA00022679"/>
    </source>
</evidence>
<dbReference type="SUPFAM" id="SSF56112">
    <property type="entry name" value="Protein kinase-like (PK-like)"/>
    <property type="match status" value="1"/>
</dbReference>
<dbReference type="GO" id="GO:0004674">
    <property type="term" value="F:protein serine/threonine kinase activity"/>
    <property type="evidence" value="ECO:0007669"/>
    <property type="project" value="UniProtKB-KW"/>
</dbReference>
<dbReference type="EMBL" id="CP089984">
    <property type="protein sequence ID" value="WXB14936.1"/>
    <property type="molecule type" value="Genomic_DNA"/>
</dbReference>
<keyword evidence="2" id="KW-0547">Nucleotide-binding</keyword>
<dbReference type="Proteomes" id="UP001370348">
    <property type="component" value="Chromosome"/>
</dbReference>
<proteinExistence type="predicted"/>
<keyword evidence="4" id="KW-0067">ATP-binding</keyword>